<sequence>MKNLAHIFTIIACLFSPALFAENTNNDGLDNAYIAGFLAGAQLTDNVIVKQFDSYTDNEEPSDFFKRAFKTRVGKRQPSVPATYYAGFCLPQNTSEEVIIDAILTEVENASSSQDLEKASAVYLALRNLYPCQ</sequence>
<evidence type="ECO:0000259" key="2">
    <source>
        <dbReference type="Pfam" id="PF18602"/>
    </source>
</evidence>
<proteinExistence type="predicted"/>
<evidence type="ECO:0000313" key="3">
    <source>
        <dbReference type="EMBL" id="SFF78918.1"/>
    </source>
</evidence>
<dbReference type="AlphaFoldDB" id="A0A1I2LK61"/>
<evidence type="ECO:0000256" key="1">
    <source>
        <dbReference type="SAM" id="SignalP"/>
    </source>
</evidence>
<feature type="chain" id="PRO_5011469839" description="Rap1a immunity protein domain-containing protein" evidence="1">
    <location>
        <begin position="22"/>
        <end position="133"/>
    </location>
</feature>
<keyword evidence="4" id="KW-1185">Reference proteome</keyword>
<dbReference type="InterPro" id="IPR041238">
    <property type="entry name" value="Rap1a"/>
</dbReference>
<accession>A0A1I2LK61</accession>
<dbReference type="EMBL" id="FOOU01000001">
    <property type="protein sequence ID" value="SFF78918.1"/>
    <property type="molecule type" value="Genomic_DNA"/>
</dbReference>
<reference evidence="4" key="1">
    <citation type="submission" date="2016-10" db="EMBL/GenBank/DDBJ databases">
        <authorList>
            <person name="Varghese N."/>
            <person name="Submissions S."/>
        </authorList>
    </citation>
    <scope>NUCLEOTIDE SEQUENCE [LARGE SCALE GENOMIC DNA]</scope>
    <source>
        <strain evidence="4">CGMCC 1.10971</strain>
    </source>
</reference>
<dbReference type="OrthoDB" id="6119160at2"/>
<keyword evidence="1" id="KW-0732">Signal</keyword>
<dbReference type="Pfam" id="PF18602">
    <property type="entry name" value="Rap1a"/>
    <property type="match status" value="1"/>
</dbReference>
<dbReference type="Proteomes" id="UP000198623">
    <property type="component" value="Unassembled WGS sequence"/>
</dbReference>
<name>A0A1I2LK61_9GAMM</name>
<dbReference type="RefSeq" id="WP_090722936.1">
    <property type="nucleotide sequence ID" value="NZ_FOOU01000001.1"/>
</dbReference>
<protein>
    <recommendedName>
        <fullName evidence="2">Rap1a immunity protein domain-containing protein</fullName>
    </recommendedName>
</protein>
<organism evidence="3 4">
    <name type="scientific">Neptunomonas qingdaonensis</name>
    <dbReference type="NCBI Taxonomy" id="1045558"/>
    <lineage>
        <taxon>Bacteria</taxon>
        <taxon>Pseudomonadati</taxon>
        <taxon>Pseudomonadota</taxon>
        <taxon>Gammaproteobacteria</taxon>
        <taxon>Oceanospirillales</taxon>
        <taxon>Oceanospirillaceae</taxon>
        <taxon>Neptunomonas</taxon>
    </lineage>
</organism>
<gene>
    <name evidence="3" type="ORF">SAMN05216175_10154</name>
</gene>
<evidence type="ECO:0000313" key="4">
    <source>
        <dbReference type="Proteomes" id="UP000198623"/>
    </source>
</evidence>
<feature type="domain" description="Rap1a immunity protein" evidence="2">
    <location>
        <begin position="23"/>
        <end position="132"/>
    </location>
</feature>
<feature type="signal peptide" evidence="1">
    <location>
        <begin position="1"/>
        <end position="21"/>
    </location>
</feature>